<evidence type="ECO:0000313" key="2">
    <source>
        <dbReference type="Proteomes" id="UP000626109"/>
    </source>
</evidence>
<sequence>LGYLPPEGLQRCLEALSVIEIAPSLGTCCSLLRKSCRQPRLWRQELERRFPDLAASLAADGKSLCWRSALAGAIRDELTLARRKFCRQEQLCGNFGVSIPKHRVAGAWELRDKSCHSSTAFQFVSLTAMARSSMARILLSPILVSLSVVGSAAVASATVASVTSATTPGGGTGCSEEGTSLIQAARKGQKLAAHTHLTMNIAGQGKGFIAEIKKMAAVAAQYPIINETHFFARLPDKISSDPRWARHIQPGIRGRGFWFWKPAIINMLLKEGVVNDGDHVIYLDGDTPHFMQRILDAASDDIDFQTYRQENCEYSWTKGDVFARFGVNWGDRHYGLTGQIAANIFRLIVNSRTRNLLQTWENLMMDWRLCSDEASVNKSAQSPFFGGDHRHDQSILGMLLKASVKGVPKCTLPSKGGPLLAFQEAAESGWSLHPEFGIDGLRVRYLFTDTW</sequence>
<comment type="caution">
    <text evidence="1">The sequence shown here is derived from an EMBL/GenBank/DDBJ whole genome shotgun (WGS) entry which is preliminary data.</text>
</comment>
<dbReference type="EMBL" id="CAJNNW010012481">
    <property type="protein sequence ID" value="CAE8654331.1"/>
    <property type="molecule type" value="Genomic_DNA"/>
</dbReference>
<reference evidence="1" key="1">
    <citation type="submission" date="2021-02" db="EMBL/GenBank/DDBJ databases">
        <authorList>
            <person name="Dougan E. K."/>
            <person name="Rhodes N."/>
            <person name="Thang M."/>
            <person name="Chan C."/>
        </authorList>
    </citation>
    <scope>NUCLEOTIDE SEQUENCE</scope>
</reference>
<organism evidence="1 2">
    <name type="scientific">Polarella glacialis</name>
    <name type="common">Dinoflagellate</name>
    <dbReference type="NCBI Taxonomy" id="89957"/>
    <lineage>
        <taxon>Eukaryota</taxon>
        <taxon>Sar</taxon>
        <taxon>Alveolata</taxon>
        <taxon>Dinophyceae</taxon>
        <taxon>Suessiales</taxon>
        <taxon>Suessiaceae</taxon>
        <taxon>Polarella</taxon>
    </lineage>
</organism>
<feature type="non-terminal residue" evidence="1">
    <location>
        <position position="1"/>
    </location>
</feature>
<dbReference type="InterPro" id="IPR036047">
    <property type="entry name" value="F-box-like_dom_sf"/>
</dbReference>
<protein>
    <submittedName>
        <fullName evidence="1">Uncharacterized protein</fullName>
    </submittedName>
</protein>
<proteinExistence type="predicted"/>
<gene>
    <name evidence="1" type="ORF">PGLA2088_LOCUS10966</name>
</gene>
<dbReference type="Proteomes" id="UP000626109">
    <property type="component" value="Unassembled WGS sequence"/>
</dbReference>
<evidence type="ECO:0000313" key="1">
    <source>
        <dbReference type="EMBL" id="CAE8654331.1"/>
    </source>
</evidence>
<accession>A0A813INA6</accession>
<name>A0A813INA6_POLGL</name>
<dbReference type="AlphaFoldDB" id="A0A813INA6"/>
<dbReference type="SUPFAM" id="SSF81383">
    <property type="entry name" value="F-box domain"/>
    <property type="match status" value="1"/>
</dbReference>